<name>A0A7R9KST3_9ACAR</name>
<evidence type="ECO:0000256" key="1">
    <source>
        <dbReference type="ARBA" id="ARBA00022450"/>
    </source>
</evidence>
<evidence type="ECO:0000313" key="9">
    <source>
        <dbReference type="EMBL" id="CAD7627553.1"/>
    </source>
</evidence>
<evidence type="ECO:0000256" key="2">
    <source>
        <dbReference type="ARBA" id="ARBA00022516"/>
    </source>
</evidence>
<dbReference type="InterPro" id="IPR016035">
    <property type="entry name" value="Acyl_Trfase/lysoPLipase"/>
</dbReference>
<dbReference type="SUPFAM" id="SSF52151">
    <property type="entry name" value="FabD/lysophospholipase-like"/>
    <property type="match status" value="1"/>
</dbReference>
<keyword evidence="8" id="KW-0511">Multifunctional enzyme</keyword>
<evidence type="ECO:0000256" key="4">
    <source>
        <dbReference type="ARBA" id="ARBA00022857"/>
    </source>
</evidence>
<evidence type="ECO:0000256" key="7">
    <source>
        <dbReference type="ARBA" id="ARBA00023160"/>
    </source>
</evidence>
<dbReference type="EMBL" id="CAJPIZ010004833">
    <property type="protein sequence ID" value="CAG2107983.1"/>
    <property type="molecule type" value="Genomic_DNA"/>
</dbReference>
<keyword evidence="6" id="KW-0443">Lipid metabolism</keyword>
<dbReference type="PANTHER" id="PTHR43775">
    <property type="entry name" value="FATTY ACID SYNTHASE"/>
    <property type="match status" value="1"/>
</dbReference>
<dbReference type="GO" id="GO:0016491">
    <property type="term" value="F:oxidoreductase activity"/>
    <property type="evidence" value="ECO:0007669"/>
    <property type="project" value="UniProtKB-KW"/>
</dbReference>
<protein>
    <submittedName>
        <fullName evidence="9">Uncharacterized protein</fullName>
    </submittedName>
</protein>
<keyword evidence="4" id="KW-0521">NADP</keyword>
<dbReference type="Gene3D" id="3.40.366.10">
    <property type="entry name" value="Malonyl-Coenzyme A Acyl Carrier Protein, domain 2"/>
    <property type="match status" value="1"/>
</dbReference>
<keyword evidence="5" id="KW-0560">Oxidoreductase</keyword>
<dbReference type="GO" id="GO:0004312">
    <property type="term" value="F:fatty acid synthase activity"/>
    <property type="evidence" value="ECO:0007669"/>
    <property type="project" value="TreeGrafter"/>
</dbReference>
<keyword evidence="10" id="KW-1185">Reference proteome</keyword>
<keyword evidence="3" id="KW-0276">Fatty acid metabolism</keyword>
<dbReference type="Gene3D" id="3.30.70.3290">
    <property type="match status" value="1"/>
</dbReference>
<keyword evidence="7" id="KW-0275">Fatty acid biosynthesis</keyword>
<evidence type="ECO:0000256" key="8">
    <source>
        <dbReference type="ARBA" id="ARBA00023268"/>
    </source>
</evidence>
<dbReference type="OrthoDB" id="329835at2759"/>
<keyword evidence="1" id="KW-0596">Phosphopantetheine</keyword>
<proteinExistence type="predicted"/>
<evidence type="ECO:0000256" key="6">
    <source>
        <dbReference type="ARBA" id="ARBA00023098"/>
    </source>
</evidence>
<dbReference type="PANTHER" id="PTHR43775:SF7">
    <property type="entry name" value="FATTY ACID SYNTHASE"/>
    <property type="match status" value="1"/>
</dbReference>
<dbReference type="Proteomes" id="UP000759131">
    <property type="component" value="Unassembled WGS sequence"/>
</dbReference>
<evidence type="ECO:0000313" key="10">
    <source>
        <dbReference type="Proteomes" id="UP000759131"/>
    </source>
</evidence>
<evidence type="ECO:0000256" key="5">
    <source>
        <dbReference type="ARBA" id="ARBA00023002"/>
    </source>
</evidence>
<dbReference type="AlphaFoldDB" id="A0A7R9KST3"/>
<dbReference type="GO" id="GO:0006633">
    <property type="term" value="P:fatty acid biosynthetic process"/>
    <property type="evidence" value="ECO:0007669"/>
    <property type="project" value="UniProtKB-KW"/>
</dbReference>
<dbReference type="InterPro" id="IPR050091">
    <property type="entry name" value="PKS_NRPS_Biosynth_Enz"/>
</dbReference>
<accession>A0A7R9KST3</accession>
<organism evidence="9">
    <name type="scientific">Medioppia subpectinata</name>
    <dbReference type="NCBI Taxonomy" id="1979941"/>
    <lineage>
        <taxon>Eukaryota</taxon>
        <taxon>Metazoa</taxon>
        <taxon>Ecdysozoa</taxon>
        <taxon>Arthropoda</taxon>
        <taxon>Chelicerata</taxon>
        <taxon>Arachnida</taxon>
        <taxon>Acari</taxon>
        <taxon>Acariformes</taxon>
        <taxon>Sarcoptiformes</taxon>
        <taxon>Oribatida</taxon>
        <taxon>Brachypylina</taxon>
        <taxon>Oppioidea</taxon>
        <taxon>Oppiidae</taxon>
        <taxon>Medioppia</taxon>
    </lineage>
</organism>
<evidence type="ECO:0000256" key="3">
    <source>
        <dbReference type="ARBA" id="ARBA00022832"/>
    </source>
</evidence>
<sequence>MFLYQFIVTPFTYGPKGTGLNRFPTGQEYVSGRTQRIVANVLDKGFGDRKADDEFRTLLDNAFKGKDDSNRVDDDLWRGFAVFTMTTDGNRFQQISRHIARQSAQNKPSIWFMFTGLRTIVLHSVPALMTIPAFKASVKTSALILSSLGVDGIECLTETIARNEYNTQNIYRLFIATAVYHMAFVDALRAVGITADGYLGESLGELMCLYMDGLCDRRKCLAICRAIEPPTSEHMLWTLIARNSSHEIQRHCMNKHDICVFAHFADTYIVLMGTEAAVRELGDMLTGLGTEVVNISPKHQFLHTGNMFVPYMGQELLYQLTKVVPERIMNSKPSDRWLSTSQLMVKTGGTAAGFSAAESFVNTLLSPVLLKEAVDRLPADALVVDIAIDSDLRDIGLSGRVQERYVRQSESSPEPIFGINHLLREIGLVFTAGHWPRVHDLQASI</sequence>
<dbReference type="EMBL" id="OC859408">
    <property type="protein sequence ID" value="CAD7627553.1"/>
    <property type="molecule type" value="Genomic_DNA"/>
</dbReference>
<reference evidence="9" key="1">
    <citation type="submission" date="2020-11" db="EMBL/GenBank/DDBJ databases">
        <authorList>
            <person name="Tran Van P."/>
        </authorList>
    </citation>
    <scope>NUCLEOTIDE SEQUENCE</scope>
</reference>
<dbReference type="InterPro" id="IPR001227">
    <property type="entry name" value="Ac_transferase_dom_sf"/>
</dbReference>
<gene>
    <name evidence="9" type="ORF">OSB1V03_LOCUS7979</name>
</gene>
<keyword evidence="2" id="KW-0444">Lipid biosynthesis</keyword>